<dbReference type="Proteomes" id="UP001054820">
    <property type="component" value="Chromosome"/>
</dbReference>
<keyword evidence="1" id="KW-0472">Membrane</keyword>
<feature type="transmembrane region" description="Helical" evidence="1">
    <location>
        <begin position="344"/>
        <end position="366"/>
    </location>
</feature>
<name>A0ABM7MAA2_9GAMM</name>
<keyword evidence="1" id="KW-0812">Transmembrane</keyword>
<feature type="transmembrane region" description="Helical" evidence="1">
    <location>
        <begin position="414"/>
        <end position="432"/>
    </location>
</feature>
<evidence type="ECO:0000256" key="1">
    <source>
        <dbReference type="SAM" id="Phobius"/>
    </source>
</evidence>
<gene>
    <name evidence="3" type="ORF">THMIRHAM_00360</name>
</gene>
<evidence type="ECO:0000259" key="2">
    <source>
        <dbReference type="Pfam" id="PF14402"/>
    </source>
</evidence>
<feature type="domain" description="7 transmembrane helices usually fused to an inactive transglutaminase" evidence="2">
    <location>
        <begin position="267"/>
        <end position="484"/>
    </location>
</feature>
<dbReference type="EMBL" id="AP024202">
    <property type="protein sequence ID" value="BCN92251.1"/>
    <property type="molecule type" value="Genomic_DNA"/>
</dbReference>
<evidence type="ECO:0000313" key="3">
    <source>
        <dbReference type="EMBL" id="BCN92251.1"/>
    </source>
</evidence>
<dbReference type="InterPro" id="IPR025840">
    <property type="entry name" value="7TM_transglut"/>
</dbReference>
<dbReference type="Pfam" id="PF14402">
    <property type="entry name" value="7TM_transglut"/>
    <property type="match status" value="1"/>
</dbReference>
<keyword evidence="1" id="KW-1133">Transmembrane helix</keyword>
<feature type="transmembrane region" description="Helical" evidence="1">
    <location>
        <begin position="311"/>
        <end position="332"/>
    </location>
</feature>
<feature type="transmembrane region" description="Helical" evidence="1">
    <location>
        <begin position="386"/>
        <end position="408"/>
    </location>
</feature>
<organism evidence="3 4">
    <name type="scientific">Thiomicrorhabdus immobilis</name>
    <dbReference type="NCBI Taxonomy" id="2791037"/>
    <lineage>
        <taxon>Bacteria</taxon>
        <taxon>Pseudomonadati</taxon>
        <taxon>Pseudomonadota</taxon>
        <taxon>Gammaproteobacteria</taxon>
        <taxon>Thiotrichales</taxon>
        <taxon>Piscirickettsiaceae</taxon>
        <taxon>Thiomicrorhabdus</taxon>
    </lineage>
</organism>
<reference evidence="3" key="1">
    <citation type="journal article" date="2022" name="Arch. Microbiol.">
        <title>Thiomicrorhabdus immobilis sp. nov., a mesophilic sulfur-oxidizing bacterium isolated from sediment of a brackish lake in northern Japan.</title>
        <authorList>
            <person name="Kojima H."/>
            <person name="Mochizuki J."/>
            <person name="Kanda M."/>
            <person name="Watanabe T."/>
            <person name="Fukui M."/>
        </authorList>
    </citation>
    <scope>NUCLEOTIDE SEQUENCE</scope>
    <source>
        <strain evidence="3">Am19</strain>
    </source>
</reference>
<dbReference type="RefSeq" id="WP_237261957.1">
    <property type="nucleotide sequence ID" value="NZ_AP024202.1"/>
</dbReference>
<feature type="transmembrane region" description="Helical" evidence="1">
    <location>
        <begin position="12"/>
        <end position="30"/>
    </location>
</feature>
<keyword evidence="4" id="KW-1185">Reference proteome</keyword>
<evidence type="ECO:0000313" key="4">
    <source>
        <dbReference type="Proteomes" id="UP001054820"/>
    </source>
</evidence>
<proteinExistence type="predicted"/>
<accession>A0ABM7MAA2</accession>
<feature type="transmembrane region" description="Helical" evidence="1">
    <location>
        <begin position="444"/>
        <end position="462"/>
    </location>
</feature>
<sequence>MLIPANKKVILSLIGLAVFIFILKQFWLPVSDTNPSLHSKLTLQYEVTKTILDKTEIQLPLPYSTRENRLISQSMSYNGWRISKRNYKVGEKRGLVLIASDKKPSIIRLEYNFSHDKKDKKRVANPLNPDDYQKYTALEDSQKGRFAKFQDFLIENGVVIDSITQSAEHLQNYLALYEKYWGKFPTYKKIRNTTCNNWLTQQQNLLASLKSLNIPARTVCGIGVDYENKTYKRGWLEFHNGTYWQTLDLWAENTLTLIALSKDSNDFSSLKNGTELKEIIQIDSFQFNENTPFNYEEFYNLKLLPLELQDALKILLTLPFALLITAFLKALFKIETHGILTPALLGLALAFNEIVLSLIIMALVFVPTIFIRKLVANKNKIVEHTVTLTFVILILILIITVSDIMNWLDNPIDALLPVIILTLLVDKYFVSLDKNGTHHANMKLLYTLMLTFIVIGILQLSFIGDWLLIHPEAHLITIALALFLYQPKEIKTEIESKNTEDEINPRP</sequence>
<protein>
    <recommendedName>
        <fullName evidence="2">7 transmembrane helices usually fused to an inactive transglutaminase domain-containing protein</fullName>
    </recommendedName>
</protein>